<dbReference type="eggNOG" id="ENOG502S79B">
    <property type="taxonomic scope" value="Eukaryota"/>
</dbReference>
<sequence length="1751" mass="194217">MASATRATKAKPIKQKSKPASLDTSYRHVPFSTRLNPRIKPSNADFVVMEQYFDRQLRKADLTISEILNDHFTAPEIEQFIPSQDKTLAKEQERRTEDFKYLLKTTFAKKAPTLPCKMAMLYFGLPVAPMKMDISQDPWEKYLETLDQCDEEGLPDPLGYLEKHRQRPLGDQTGNQDVPAMDLRGGGLSEQDVDAILSDIVKGDNEQDDVMSIQWEKEASDQLTMTLRGGRLAYDDLPEHTGKDADDAGNAFIWLYGRQGSIGIGATWADFVQGVVRLLDLGVEQQKSQNASIQIGIDLFEGPGELLKTHLMTQEGKFWLNAEKYDDDPNNEILEFVTTNSNKTHDLQTDRRVCFVRFAREARPTNYRPIGAGRIEVVRDDVEECPKAYMRTTRSPTKQNAQSQYDTEWHKALRTILPVQPRHYWMDVALETASGDRWEYGRWYVDQGFPDLLKDQIVDALSGPDRFQILTTMAPVAENDIPVLTSPWYTGTTADDRHGHVQTITKANMTQMRTITDAVIHHLLDGRSKAGGEPYSAHDVDYVELYISARGFVDDSITPVKCYYQNGRAISHDQQWQKRIDQFRAENEAEYDAGFAIWARPIYKEYVVADRFDPAKCMRSFTMSASLLEMSLANFKTEIAARIFNDGFYDPQDDNMVLGLTTAGEANPRNMLLRPDTTELEWARMKKMLAFGWICVEGGKLLENRKHAYEIATRWNAGPSSYWGACYNVGKPPLAIIPTPSASGTSAVPATNSVNGSAPARQQGLWRTPSIFSNPLKPILPITGGPKESNMKGNPRALFLTTTAKDTTEGSSQENDVHGFRNLALGRVRRCPYSDCGNTYDYNNQEAFDTHLKQDHLELQCPYCYASGLGGSQAKNALYFRNKSQALQHFYEHHLKDMLSQANIGVTGQDQSQSNVPGAVLSNEDKRQILADYKHCNQCGRDHLACHSPADRDNHRKKCLNIAAAGGSSTGRGSTRLPGYCVYCGEASNGSCTNAKCAGKIASANPTPEICCQNCGLEWAGYTPAYQAQHRVGCKPLGGHPWEFCGFCGVSLTTMDYASRRSHGEFCSQRPKPKSRECPQCPILLETPKQAHDHFARKHAISDRCLWCEQAFPIHDRAWTEDVKVQHFAGHMGAHPHVSGTGPGDRVGIHDLKCPGFVDCGVVVSHMTSEQYLHHMDQSHGVAMAAGQTHLPNGLQFITHTASAASLRSWQPPVPPPTSTAVGPQFEWKFSSTARAASPDWSTVAPHRPFTARPFQPTEHMRCSRCFTLAPTMDDPNREAEIELHCNPKFSCRIRRAPGEYHPTGAQVPNTSGWIRFPSGFDFKAARRAFFDAYPAYHGSIFPADDDRVAAVYDDPAQARGTPRDDIYSASRTDDALARHQLPWPPHMGHGIYRNLDPIDFDGWHTVPASHASSTAATTARGKAKSALAGTTRRGPSTRKNTSDSARLLLEISSQSSDSGSEEETGQSESSTSDDDGLNPWSSGGGSARRLPRSMRAYDPSYRKLSRDEEPEEEVDDRTNHKDGAVENFSMLIPGMKALPADFRSPLEPGFPRKRARTPKDVSNDERPMKRFKGVATSSRDPTPVGEASSTIVAGGKEKVKAAPKTHAKRAVALKASLPTEPATPSTEVPSVALRKSSRAARSTKKVTYTDQADDDNDGETLALNGAAGSKYEKTPARRGRKKATNEVHTEKSAKTPARTPSKPAVKATTETPAKKTRKKTSQVDDTVSATEVLDDAVADGKRPRRQPRFK</sequence>
<feature type="compositionally biased region" description="Basic residues" evidence="1">
    <location>
        <begin position="1602"/>
        <end position="1612"/>
    </location>
</feature>
<feature type="compositionally biased region" description="Basic residues" evidence="1">
    <location>
        <begin position="1636"/>
        <end position="1645"/>
    </location>
</feature>
<feature type="region of interest" description="Disordered" evidence="1">
    <location>
        <begin position="1"/>
        <end position="22"/>
    </location>
</feature>
<name>W3WIY6_PESFW</name>
<feature type="domain" description="C2H2-type" evidence="2">
    <location>
        <begin position="829"/>
        <end position="856"/>
    </location>
</feature>
<feature type="compositionally biased region" description="Acidic residues" evidence="1">
    <location>
        <begin position="1460"/>
        <end position="1477"/>
    </location>
</feature>
<dbReference type="SMART" id="SM00355">
    <property type="entry name" value="ZnF_C2H2"/>
    <property type="match status" value="3"/>
</dbReference>
<feature type="compositionally biased region" description="Low complexity" evidence="1">
    <location>
        <begin position="1411"/>
        <end position="1427"/>
    </location>
</feature>
<dbReference type="InParanoid" id="W3WIY6"/>
<organism evidence="3 4">
    <name type="scientific">Pestalotiopsis fici (strain W106-1 / CGMCC3.15140)</name>
    <dbReference type="NCBI Taxonomy" id="1229662"/>
    <lineage>
        <taxon>Eukaryota</taxon>
        <taxon>Fungi</taxon>
        <taxon>Dikarya</taxon>
        <taxon>Ascomycota</taxon>
        <taxon>Pezizomycotina</taxon>
        <taxon>Sordariomycetes</taxon>
        <taxon>Xylariomycetidae</taxon>
        <taxon>Amphisphaeriales</taxon>
        <taxon>Sporocadaceae</taxon>
        <taxon>Pestalotiopsis</taxon>
    </lineage>
</organism>
<reference evidence="4" key="1">
    <citation type="journal article" date="2015" name="BMC Genomics">
        <title>Genomic and transcriptomic analysis of the endophytic fungus Pestalotiopsis fici reveals its lifestyle and high potential for synthesis of natural products.</title>
        <authorList>
            <person name="Wang X."/>
            <person name="Zhang X."/>
            <person name="Liu L."/>
            <person name="Xiang M."/>
            <person name="Wang W."/>
            <person name="Sun X."/>
            <person name="Che Y."/>
            <person name="Guo L."/>
            <person name="Liu G."/>
            <person name="Guo L."/>
            <person name="Wang C."/>
            <person name="Yin W.B."/>
            <person name="Stadler M."/>
            <person name="Zhang X."/>
            <person name="Liu X."/>
        </authorList>
    </citation>
    <scope>NUCLEOTIDE SEQUENCE [LARGE SCALE GENOMIC DNA]</scope>
    <source>
        <strain evidence="4">W106-1 / CGMCC3.15140</strain>
    </source>
</reference>
<protein>
    <recommendedName>
        <fullName evidence="2">C2H2-type domain-containing protein</fullName>
    </recommendedName>
</protein>
<dbReference type="RefSeq" id="XP_007841844.1">
    <property type="nucleotide sequence ID" value="XM_007843653.1"/>
</dbReference>
<dbReference type="InterPro" id="IPR013087">
    <property type="entry name" value="Znf_C2H2_type"/>
</dbReference>
<dbReference type="GeneID" id="19280085"/>
<evidence type="ECO:0000313" key="4">
    <source>
        <dbReference type="Proteomes" id="UP000030651"/>
    </source>
</evidence>
<feature type="domain" description="C2H2-type" evidence="2">
    <location>
        <begin position="1076"/>
        <end position="1099"/>
    </location>
</feature>
<evidence type="ECO:0000313" key="3">
    <source>
        <dbReference type="EMBL" id="ETS73127.1"/>
    </source>
</evidence>
<feature type="domain" description="C2H2-type" evidence="2">
    <location>
        <begin position="859"/>
        <end position="893"/>
    </location>
</feature>
<feature type="compositionally biased region" description="Basic and acidic residues" evidence="1">
    <location>
        <begin position="1558"/>
        <end position="1569"/>
    </location>
</feature>
<dbReference type="OrthoDB" id="4850289at2759"/>
<dbReference type="EMBL" id="KI912123">
    <property type="protein sequence ID" value="ETS73127.1"/>
    <property type="molecule type" value="Genomic_DNA"/>
</dbReference>
<feature type="compositionally biased region" description="Basic residues" evidence="1">
    <location>
        <begin position="8"/>
        <end position="17"/>
    </location>
</feature>
<feature type="region of interest" description="Disordered" evidence="1">
    <location>
        <begin position="1540"/>
        <end position="1751"/>
    </location>
</feature>
<feature type="compositionally biased region" description="Basic and acidic residues" evidence="1">
    <location>
        <begin position="1684"/>
        <end position="1694"/>
    </location>
</feature>
<proteinExistence type="predicted"/>
<feature type="compositionally biased region" description="Polar residues" evidence="1">
    <location>
        <begin position="1434"/>
        <end position="1445"/>
    </location>
</feature>
<keyword evidence="4" id="KW-1185">Reference proteome</keyword>
<feature type="region of interest" description="Disordered" evidence="1">
    <location>
        <begin position="1411"/>
        <end position="1525"/>
    </location>
</feature>
<gene>
    <name evidence="3" type="ORF">PFICI_15072</name>
</gene>
<dbReference type="KEGG" id="pfy:PFICI_15072"/>
<evidence type="ECO:0000256" key="1">
    <source>
        <dbReference type="SAM" id="MobiDB-lite"/>
    </source>
</evidence>
<evidence type="ECO:0000259" key="2">
    <source>
        <dbReference type="SMART" id="SM00355"/>
    </source>
</evidence>
<accession>W3WIY6</accession>
<dbReference type="HOGENOM" id="CLU_239395_0_0_1"/>
<dbReference type="Proteomes" id="UP000030651">
    <property type="component" value="Unassembled WGS sequence"/>
</dbReference>